<evidence type="ECO:0000256" key="6">
    <source>
        <dbReference type="SAM" id="Phobius"/>
    </source>
</evidence>
<gene>
    <name evidence="8" type="ORF">DFJ64_2295</name>
</gene>
<feature type="transmembrane region" description="Helical" evidence="6">
    <location>
        <begin position="144"/>
        <end position="163"/>
    </location>
</feature>
<dbReference type="Proteomes" id="UP000256485">
    <property type="component" value="Unassembled WGS sequence"/>
</dbReference>
<organism evidence="8 9">
    <name type="scientific">Thermasporomyces composti</name>
    <dbReference type="NCBI Taxonomy" id="696763"/>
    <lineage>
        <taxon>Bacteria</taxon>
        <taxon>Bacillati</taxon>
        <taxon>Actinomycetota</taxon>
        <taxon>Actinomycetes</taxon>
        <taxon>Propionibacteriales</taxon>
        <taxon>Nocardioidaceae</taxon>
        <taxon>Thermasporomyces</taxon>
    </lineage>
</organism>
<evidence type="ECO:0000313" key="8">
    <source>
        <dbReference type="EMBL" id="REF36861.1"/>
    </source>
</evidence>
<dbReference type="Pfam" id="PF00482">
    <property type="entry name" value="T2SSF"/>
    <property type="match status" value="1"/>
</dbReference>
<dbReference type="InterPro" id="IPR018076">
    <property type="entry name" value="T2SS_GspF_dom"/>
</dbReference>
<sequence>MLEVCDILAAELRAGRDPTTALAAAAVVRSELETVARVSRLGGDVAAALREAALREEAATCAASMDRLATAWTVATTSGAGLAVVLDRVAAEIRVVRALRHEVAAQLAGPRASARLLAALPLLGVAVGWGAGTDPLSFLLGTPVGFGCLVVGGALAVLGLVWVERLAKAAEPGP</sequence>
<comment type="caution">
    <text evidence="8">The sequence shown here is derived from an EMBL/GenBank/DDBJ whole genome shotgun (WGS) entry which is preliminary data.</text>
</comment>
<comment type="subcellular location">
    <subcellularLocation>
        <location evidence="1">Cell membrane</location>
        <topology evidence="1">Multi-pass membrane protein</topology>
    </subcellularLocation>
</comment>
<proteinExistence type="predicted"/>
<evidence type="ECO:0000313" key="9">
    <source>
        <dbReference type="Proteomes" id="UP000256485"/>
    </source>
</evidence>
<feature type="transmembrane region" description="Helical" evidence="6">
    <location>
        <begin position="116"/>
        <end position="132"/>
    </location>
</feature>
<dbReference type="PANTHER" id="PTHR35007">
    <property type="entry name" value="INTEGRAL MEMBRANE PROTEIN-RELATED"/>
    <property type="match status" value="1"/>
</dbReference>
<keyword evidence="2" id="KW-1003">Cell membrane</keyword>
<dbReference type="PANTHER" id="PTHR35007:SF4">
    <property type="entry name" value="CONSERVED TRANSMEMBRANE PROTEIN-RELATED"/>
    <property type="match status" value="1"/>
</dbReference>
<dbReference type="GO" id="GO:0005886">
    <property type="term" value="C:plasma membrane"/>
    <property type="evidence" value="ECO:0007669"/>
    <property type="project" value="UniProtKB-SubCell"/>
</dbReference>
<dbReference type="EMBL" id="QTUC01000001">
    <property type="protein sequence ID" value="REF36861.1"/>
    <property type="molecule type" value="Genomic_DNA"/>
</dbReference>
<feature type="domain" description="Type II secretion system protein GspF" evidence="7">
    <location>
        <begin position="5"/>
        <end position="127"/>
    </location>
</feature>
<keyword evidence="5 6" id="KW-0472">Membrane</keyword>
<evidence type="ECO:0000256" key="1">
    <source>
        <dbReference type="ARBA" id="ARBA00004651"/>
    </source>
</evidence>
<evidence type="ECO:0000256" key="2">
    <source>
        <dbReference type="ARBA" id="ARBA00022475"/>
    </source>
</evidence>
<keyword evidence="4 6" id="KW-1133">Transmembrane helix</keyword>
<evidence type="ECO:0000259" key="7">
    <source>
        <dbReference type="Pfam" id="PF00482"/>
    </source>
</evidence>
<dbReference type="RefSeq" id="WP_170152583.1">
    <property type="nucleotide sequence ID" value="NZ_QTUC01000001.1"/>
</dbReference>
<protein>
    <submittedName>
        <fullName evidence="8">Type II secretion system (T2SS) protein F</fullName>
    </submittedName>
</protein>
<keyword evidence="3 6" id="KW-0812">Transmembrane</keyword>
<evidence type="ECO:0000256" key="5">
    <source>
        <dbReference type="ARBA" id="ARBA00023136"/>
    </source>
</evidence>
<dbReference type="AlphaFoldDB" id="A0A3D9VHT3"/>
<accession>A0A3D9VHT3</accession>
<evidence type="ECO:0000256" key="3">
    <source>
        <dbReference type="ARBA" id="ARBA00022692"/>
    </source>
</evidence>
<keyword evidence="9" id="KW-1185">Reference proteome</keyword>
<name>A0A3D9VHT3_THECX</name>
<evidence type="ECO:0000256" key="4">
    <source>
        <dbReference type="ARBA" id="ARBA00022989"/>
    </source>
</evidence>
<reference evidence="8 9" key="1">
    <citation type="submission" date="2018-08" db="EMBL/GenBank/DDBJ databases">
        <title>Sequencing the genomes of 1000 actinobacteria strains.</title>
        <authorList>
            <person name="Klenk H.-P."/>
        </authorList>
    </citation>
    <scope>NUCLEOTIDE SEQUENCE [LARGE SCALE GENOMIC DNA]</scope>
    <source>
        <strain evidence="8 9">DSM 22891</strain>
    </source>
</reference>